<dbReference type="SUPFAM" id="SSF47240">
    <property type="entry name" value="Ferritin-like"/>
    <property type="match status" value="1"/>
</dbReference>
<dbReference type="GO" id="GO:0030026">
    <property type="term" value="P:intracellular manganese ion homeostasis"/>
    <property type="evidence" value="ECO:0007669"/>
    <property type="project" value="InterPro"/>
</dbReference>
<evidence type="ECO:0000256" key="1">
    <source>
        <dbReference type="ARBA" id="ARBA00004127"/>
    </source>
</evidence>
<feature type="transmembrane region" description="Helical" evidence="5">
    <location>
        <begin position="228"/>
        <end position="249"/>
    </location>
</feature>
<dbReference type="Pfam" id="PF01988">
    <property type="entry name" value="VIT1"/>
    <property type="match status" value="1"/>
</dbReference>
<dbReference type="Gene3D" id="1.20.5.420">
    <property type="entry name" value="Immunoglobulin FC, subunit C"/>
    <property type="match status" value="1"/>
</dbReference>
<dbReference type="EMBL" id="JAQQAL010000031">
    <property type="protein sequence ID" value="MDC7227700.1"/>
    <property type="molecule type" value="Genomic_DNA"/>
</dbReference>
<dbReference type="CDD" id="cd01044">
    <property type="entry name" value="Ferritin_CCC1_N"/>
    <property type="match status" value="1"/>
</dbReference>
<feature type="transmembrane region" description="Helical" evidence="5">
    <location>
        <begin position="261"/>
        <end position="282"/>
    </location>
</feature>
<keyword evidence="3 5" id="KW-1133">Transmembrane helix</keyword>
<dbReference type="CDD" id="cd02431">
    <property type="entry name" value="Ferritin_CCC1_C"/>
    <property type="match status" value="1"/>
</dbReference>
<proteinExistence type="predicted"/>
<evidence type="ECO:0000313" key="6">
    <source>
        <dbReference type="EMBL" id="MDC7227700.1"/>
    </source>
</evidence>
<dbReference type="GO" id="GO:0012505">
    <property type="term" value="C:endomembrane system"/>
    <property type="evidence" value="ECO:0007669"/>
    <property type="project" value="UniProtKB-SubCell"/>
</dbReference>
<dbReference type="AlphaFoldDB" id="A0AAJ1II60"/>
<reference evidence="6 7" key="1">
    <citation type="submission" date="2022-12" db="EMBL/GenBank/DDBJ databases">
        <title>Metagenome assembled genome from gulf of manar.</title>
        <authorList>
            <person name="Kohli P."/>
            <person name="Pk S."/>
            <person name="Venkata Ramana C."/>
            <person name="Sasikala C."/>
        </authorList>
    </citation>
    <scope>NUCLEOTIDE SEQUENCE [LARGE SCALE GENOMIC DNA]</scope>
    <source>
        <strain evidence="6">JB008</strain>
    </source>
</reference>
<keyword evidence="2 5" id="KW-0812">Transmembrane</keyword>
<keyword evidence="4 5" id="KW-0472">Membrane</keyword>
<evidence type="ECO:0000256" key="3">
    <source>
        <dbReference type="ARBA" id="ARBA00022989"/>
    </source>
</evidence>
<protein>
    <submittedName>
        <fullName evidence="6">VIT1/CCC1 transporter family protein</fullName>
    </submittedName>
</protein>
<dbReference type="Proteomes" id="UP001221217">
    <property type="component" value="Unassembled WGS sequence"/>
</dbReference>
<feature type="transmembrane region" description="Helical" evidence="5">
    <location>
        <begin position="202"/>
        <end position="222"/>
    </location>
</feature>
<accession>A0AAJ1II60</accession>
<dbReference type="InterPro" id="IPR008217">
    <property type="entry name" value="Ccc1_fam"/>
</dbReference>
<evidence type="ECO:0000256" key="5">
    <source>
        <dbReference type="SAM" id="Phobius"/>
    </source>
</evidence>
<evidence type="ECO:0000256" key="2">
    <source>
        <dbReference type="ARBA" id="ARBA00022692"/>
    </source>
</evidence>
<name>A0AAJ1II60_9SPIO</name>
<organism evidence="6 7">
    <name type="scientific">Candidatus Thalassospirochaeta sargassi</name>
    <dbReference type="NCBI Taxonomy" id="3119039"/>
    <lineage>
        <taxon>Bacteria</taxon>
        <taxon>Pseudomonadati</taxon>
        <taxon>Spirochaetota</taxon>
        <taxon>Spirochaetia</taxon>
        <taxon>Spirochaetales</taxon>
        <taxon>Spirochaetaceae</taxon>
        <taxon>Candidatus Thalassospirochaeta</taxon>
    </lineage>
</organism>
<evidence type="ECO:0000256" key="4">
    <source>
        <dbReference type="ARBA" id="ARBA00023136"/>
    </source>
</evidence>
<comment type="caution">
    <text evidence="6">The sequence shown here is derived from an EMBL/GenBank/DDBJ whole genome shotgun (WGS) entry which is preliminary data.</text>
</comment>
<gene>
    <name evidence="6" type="ORF">PQJ61_13130</name>
</gene>
<comment type="subcellular location">
    <subcellularLocation>
        <location evidence="1">Endomembrane system</location>
        <topology evidence="1">Multi-pass membrane protein</topology>
    </subcellularLocation>
</comment>
<sequence>MPELSKHVIKEIIADQKNEKDASIIYGKIAARIKNPKNRDIVSKIAADEKKHYEILRKYSGVDVKPSRFKIFLYLFCARILGLTFTFKMLENGEADAHVGYGRIAEELPELKSIIDDEERHERELIDLLNEKRLDYMGSIVLGLNDALVELTGALAGYTFAIQDSRNIALLGLITGISASLSMGASEYLSKREEKEDRAFSSSIYTGIAYIVTVMLLVLPFLLFSNPFVNLTLTVLVAVLIIFFFNFYISVARDLNFKQRFFEMAGISVGVAIISFLIGWAVRTFLGFEL</sequence>
<feature type="transmembrane region" description="Helical" evidence="5">
    <location>
        <begin position="168"/>
        <end position="190"/>
    </location>
</feature>
<evidence type="ECO:0000313" key="7">
    <source>
        <dbReference type="Proteomes" id="UP001221217"/>
    </source>
</evidence>
<dbReference type="InterPro" id="IPR039376">
    <property type="entry name" value="Ferritin_CCC1_N"/>
</dbReference>
<dbReference type="InterPro" id="IPR009078">
    <property type="entry name" value="Ferritin-like_SF"/>
</dbReference>
<dbReference type="GO" id="GO:0005384">
    <property type="term" value="F:manganese ion transmembrane transporter activity"/>
    <property type="evidence" value="ECO:0007669"/>
    <property type="project" value="InterPro"/>
</dbReference>